<comment type="caution">
    <text evidence="3">The sequence shown here is derived from an EMBL/GenBank/DDBJ whole genome shotgun (WGS) entry which is preliminary data.</text>
</comment>
<dbReference type="Pfam" id="PF14291">
    <property type="entry name" value="DUF4371"/>
    <property type="match status" value="1"/>
</dbReference>
<feature type="domain" description="DUF4371" evidence="2">
    <location>
        <begin position="26"/>
        <end position="163"/>
    </location>
</feature>
<reference evidence="3" key="1">
    <citation type="submission" date="2024-03" db="EMBL/GenBank/DDBJ databases">
        <title>WGS assembly of Saponaria officinalis var. Norfolk2.</title>
        <authorList>
            <person name="Jenkins J."/>
            <person name="Shu S."/>
            <person name="Grimwood J."/>
            <person name="Barry K."/>
            <person name="Goodstein D."/>
            <person name="Schmutz J."/>
            <person name="Leebens-Mack J."/>
            <person name="Osbourn A."/>
        </authorList>
    </citation>
    <scope>NUCLEOTIDE SEQUENCE [LARGE SCALE GENOMIC DNA]</scope>
    <source>
        <strain evidence="3">JIC</strain>
    </source>
</reference>
<proteinExistence type="predicted"/>
<evidence type="ECO:0000259" key="2">
    <source>
        <dbReference type="Pfam" id="PF14291"/>
    </source>
</evidence>
<organism evidence="3 4">
    <name type="scientific">Saponaria officinalis</name>
    <name type="common">Common soapwort</name>
    <name type="synonym">Lychnis saponaria</name>
    <dbReference type="NCBI Taxonomy" id="3572"/>
    <lineage>
        <taxon>Eukaryota</taxon>
        <taxon>Viridiplantae</taxon>
        <taxon>Streptophyta</taxon>
        <taxon>Embryophyta</taxon>
        <taxon>Tracheophyta</taxon>
        <taxon>Spermatophyta</taxon>
        <taxon>Magnoliopsida</taxon>
        <taxon>eudicotyledons</taxon>
        <taxon>Gunneridae</taxon>
        <taxon>Pentapetalae</taxon>
        <taxon>Caryophyllales</taxon>
        <taxon>Caryophyllaceae</taxon>
        <taxon>Caryophylleae</taxon>
        <taxon>Saponaria</taxon>
    </lineage>
</organism>
<feature type="domain" description="HAT C-terminal dimerisation" evidence="1">
    <location>
        <begin position="476"/>
        <end position="532"/>
    </location>
</feature>
<dbReference type="AlphaFoldDB" id="A0AAW1LZC7"/>
<dbReference type="SUPFAM" id="SSF53098">
    <property type="entry name" value="Ribonuclease H-like"/>
    <property type="match status" value="1"/>
</dbReference>
<evidence type="ECO:0000259" key="1">
    <source>
        <dbReference type="Pfam" id="PF05699"/>
    </source>
</evidence>
<name>A0AAW1LZC7_SAPOF</name>
<dbReference type="InterPro" id="IPR055298">
    <property type="entry name" value="AtLOH3-like"/>
</dbReference>
<dbReference type="GO" id="GO:0046983">
    <property type="term" value="F:protein dimerization activity"/>
    <property type="evidence" value="ECO:0007669"/>
    <property type="project" value="InterPro"/>
</dbReference>
<dbReference type="InterPro" id="IPR008906">
    <property type="entry name" value="HATC_C_dom"/>
</dbReference>
<dbReference type="EMBL" id="JBDFQZ010000003">
    <property type="protein sequence ID" value="KAK9741078.1"/>
    <property type="molecule type" value="Genomic_DNA"/>
</dbReference>
<dbReference type="InterPro" id="IPR025398">
    <property type="entry name" value="DUF4371"/>
</dbReference>
<evidence type="ECO:0000313" key="3">
    <source>
        <dbReference type="EMBL" id="KAK9741078.1"/>
    </source>
</evidence>
<dbReference type="Proteomes" id="UP001443914">
    <property type="component" value="Unassembled WGS sequence"/>
</dbReference>
<gene>
    <name evidence="3" type="ORF">RND81_03G079700</name>
</gene>
<dbReference type="Pfam" id="PF05699">
    <property type="entry name" value="Dimer_Tnp_hAT"/>
    <property type="match status" value="1"/>
</dbReference>
<accession>A0AAW1LZC7</accession>
<dbReference type="PANTHER" id="PTHR11697">
    <property type="entry name" value="GENERAL TRANSCRIPTION FACTOR 2-RELATED ZINC FINGER PROTEIN"/>
    <property type="match status" value="1"/>
</dbReference>
<dbReference type="PANTHER" id="PTHR11697:SF230">
    <property type="entry name" value="ZINC FINGER, MYM DOMAIN CONTAINING 1"/>
    <property type="match status" value="1"/>
</dbReference>
<dbReference type="InterPro" id="IPR012337">
    <property type="entry name" value="RNaseH-like_sf"/>
</dbReference>
<protein>
    <recommendedName>
        <fullName evidence="5">Zinc finger MYM-type protein 1-like</fullName>
    </recommendedName>
</protein>
<evidence type="ECO:0008006" key="5">
    <source>
        <dbReference type="Google" id="ProtNLM"/>
    </source>
</evidence>
<evidence type="ECO:0000313" key="4">
    <source>
        <dbReference type="Proteomes" id="UP001443914"/>
    </source>
</evidence>
<keyword evidence="4" id="KW-1185">Reference proteome</keyword>
<sequence length="558" mass="64578">MYKQTNLLGFLKRKEPEPATTTTDEEYRKAFAKYNDEVSKAIENAEYNAKYIAPSIQKDILQVISAKVRNHVREEIGESKFCIIVDEARDEAKREQMTIVLRFVDKKGSIRERFFQLVHVSDTSAITLKMELSLVFKKHNLLVENIRGQGYNGASNMRGEWNGLQALFLADCPYAYYVHYFAHRLQLALVTASREVSSVHQFFSNLNFIINIIGASPKRHDELQARKAAEIEDLLSSGQLETGRGANQIGTLKRAGNTRWELIMIDKSCNSNQRRDADIALNLMISYEFVFISHLMRELLGITDVLCQALQKKSQDIANAVKLVSTTKSLIQNLREDRWKSFLEEVNLFCQKHDILIPEIDALYIARKGRARRQHDQITAEHHFRVEIFYIAIDKQLQELNSRFNEKALELLTLTSILEPKDGYKNFDCDQICTLMFHLRYQLQHFIWEVQINGKLRNMSTLQELCQYLAETGKLDVYSLIDRLIRLVLALPVSTATSERAFSAMTIMKTRLRNKMDDEFLADSLVIYIEREISKSFSLESIIDDFKSVKDRRAIFDL</sequence>